<evidence type="ECO:0000313" key="1">
    <source>
        <dbReference type="EMBL" id="KAL0568560.1"/>
    </source>
</evidence>
<dbReference type="Gene3D" id="3.80.10.10">
    <property type="entry name" value="Ribonuclease Inhibitor"/>
    <property type="match status" value="1"/>
</dbReference>
<dbReference type="Proteomes" id="UP001465976">
    <property type="component" value="Unassembled WGS sequence"/>
</dbReference>
<dbReference type="SUPFAM" id="SSF52047">
    <property type="entry name" value="RNI-like"/>
    <property type="match status" value="1"/>
</dbReference>
<proteinExistence type="predicted"/>
<sequence length="438" mass="50064">MEGKPTLAWKEQEEEWRRALKAPFILSQVSSRWREIVLDTPELWSTIYVRLDRCYPPHGLRLYLERSKDVGLDIIIRESASGPWWQWEHTMTTLFSPDVMARFRRLAITHVELAPPVFGAFDNTLAFPRLESVYFLKSNLPSLYWSWLWEVVRRAPRLDNVFGIGMDESQIPFEALTESNIRSLELTSTYGGLDRGLLHVLPTLRNLESLTLRNLNSRVSRPCLPLPPVRCESLRDLKIIQSHSHTDRVILQHLDLPNLLSLDLNFREQIHSFEGLLSLLSNLASLRVLSLVFNKPPSGRIARILDKIPNLTVIAVGVHDHASSFDSLNPFPQLCAELAERPTICPKLRSLTLAMEEDCVTRSMLENIQGFIEGRGSTLSKFKLITAPPVEPRATQDEGVPTALQSIRTVCPTFEYTYLPRALFQCETPIESYRSLLD</sequence>
<organism evidence="1 2">
    <name type="scientific">Marasmius crinis-equi</name>
    <dbReference type="NCBI Taxonomy" id="585013"/>
    <lineage>
        <taxon>Eukaryota</taxon>
        <taxon>Fungi</taxon>
        <taxon>Dikarya</taxon>
        <taxon>Basidiomycota</taxon>
        <taxon>Agaricomycotina</taxon>
        <taxon>Agaricomycetes</taxon>
        <taxon>Agaricomycetidae</taxon>
        <taxon>Agaricales</taxon>
        <taxon>Marasmiineae</taxon>
        <taxon>Marasmiaceae</taxon>
        <taxon>Marasmius</taxon>
    </lineage>
</organism>
<protein>
    <recommendedName>
        <fullName evidence="3">F-box domain-containing protein</fullName>
    </recommendedName>
</protein>
<keyword evidence="2" id="KW-1185">Reference proteome</keyword>
<evidence type="ECO:0008006" key="3">
    <source>
        <dbReference type="Google" id="ProtNLM"/>
    </source>
</evidence>
<name>A0ABR3F043_9AGAR</name>
<comment type="caution">
    <text evidence="1">The sequence shown here is derived from an EMBL/GenBank/DDBJ whole genome shotgun (WGS) entry which is preliminary data.</text>
</comment>
<accession>A0ABR3F043</accession>
<gene>
    <name evidence="1" type="ORF">V5O48_013427</name>
</gene>
<reference evidence="1 2" key="1">
    <citation type="submission" date="2024-02" db="EMBL/GenBank/DDBJ databases">
        <title>A draft genome for the cacao thread blight pathogen Marasmius crinis-equi.</title>
        <authorList>
            <person name="Cohen S.P."/>
            <person name="Baruah I.K."/>
            <person name="Amoako-Attah I."/>
            <person name="Bukari Y."/>
            <person name="Meinhardt L.W."/>
            <person name="Bailey B.A."/>
        </authorList>
    </citation>
    <scope>NUCLEOTIDE SEQUENCE [LARGE SCALE GENOMIC DNA]</scope>
    <source>
        <strain evidence="1 2">GH-76</strain>
    </source>
</reference>
<evidence type="ECO:0000313" key="2">
    <source>
        <dbReference type="Proteomes" id="UP001465976"/>
    </source>
</evidence>
<dbReference type="InterPro" id="IPR032675">
    <property type="entry name" value="LRR_dom_sf"/>
</dbReference>
<dbReference type="EMBL" id="JBAHYK010001311">
    <property type="protein sequence ID" value="KAL0568560.1"/>
    <property type="molecule type" value="Genomic_DNA"/>
</dbReference>